<sequence>MEPQPQGADLRDELWKATNEANTAFEGNFYHASTLANALNPCMSISGLGLVGLPLTNRDAGAIIANCSAPALSGKGKRNVAPQAVRDTWEIDSRLVSFGNTGWKNYVDNTLSREVCKSLGVKIGAHPPKMELQKLLLFDSGSTTACFTPGQDTQRVIGAFASATILLPSFHSGGEVVFSHMTITKSVDLSRDSLQSTTLVAWYTDVKHAIKPLTSGYRLALSYSLIHDQSSGLPYPILPSMSPMMLLCQVI</sequence>
<dbReference type="Gene3D" id="2.60.120.620">
    <property type="entry name" value="q2cbj1_9rhob like domain"/>
    <property type="match status" value="1"/>
</dbReference>
<dbReference type="AlphaFoldDB" id="A0A8H8CPT0"/>
<gene>
    <name evidence="1" type="ORF">JR316_001928</name>
</gene>
<dbReference type="PANTHER" id="PTHR33099">
    <property type="entry name" value="FE2OG DIOXYGENASE DOMAIN-CONTAINING PROTEIN"/>
    <property type="match status" value="1"/>
</dbReference>
<name>A0A8H8CPT0_PSICU</name>
<dbReference type="PANTHER" id="PTHR33099:SF7">
    <property type="entry name" value="MYND-TYPE DOMAIN-CONTAINING PROTEIN"/>
    <property type="match status" value="1"/>
</dbReference>
<reference evidence="1" key="1">
    <citation type="submission" date="2021-02" db="EMBL/GenBank/DDBJ databases">
        <title>Psilocybe cubensis genome.</title>
        <authorList>
            <person name="Mckernan K.J."/>
            <person name="Crawford S."/>
            <person name="Trippe A."/>
            <person name="Kane L.T."/>
            <person name="Mclaughlin S."/>
        </authorList>
    </citation>
    <scope>NUCLEOTIDE SEQUENCE [LARGE SCALE GENOMIC DNA]</scope>
    <source>
        <strain evidence="1">MGC-MH-2018</strain>
    </source>
</reference>
<comment type="caution">
    <text evidence="1">The sequence shown here is derived from an EMBL/GenBank/DDBJ whole genome shotgun (WGS) entry which is preliminary data.</text>
</comment>
<evidence type="ECO:0008006" key="2">
    <source>
        <dbReference type="Google" id="ProtNLM"/>
    </source>
</evidence>
<organism evidence="1">
    <name type="scientific">Psilocybe cubensis</name>
    <name type="common">Psychedelic mushroom</name>
    <name type="synonym">Stropharia cubensis</name>
    <dbReference type="NCBI Taxonomy" id="181762"/>
    <lineage>
        <taxon>Eukaryota</taxon>
        <taxon>Fungi</taxon>
        <taxon>Dikarya</taxon>
        <taxon>Basidiomycota</taxon>
        <taxon>Agaricomycotina</taxon>
        <taxon>Agaricomycetes</taxon>
        <taxon>Agaricomycetidae</taxon>
        <taxon>Agaricales</taxon>
        <taxon>Agaricineae</taxon>
        <taxon>Strophariaceae</taxon>
        <taxon>Psilocybe</taxon>
    </lineage>
</organism>
<protein>
    <recommendedName>
        <fullName evidence="2">Prolyl 4-hydroxylase alpha subunit Fe(2+) 2OG dioxygenase domain-containing protein</fullName>
    </recommendedName>
</protein>
<dbReference type="EMBL" id="JAFIQS010000002">
    <property type="protein sequence ID" value="KAG5172429.1"/>
    <property type="molecule type" value="Genomic_DNA"/>
</dbReference>
<evidence type="ECO:0000313" key="1">
    <source>
        <dbReference type="EMBL" id="KAG5172429.1"/>
    </source>
</evidence>
<accession>A0A8H8CPT0</accession>
<proteinExistence type="predicted"/>